<dbReference type="SUPFAM" id="SSF55729">
    <property type="entry name" value="Acyl-CoA N-acyltransferases (Nat)"/>
    <property type="match status" value="1"/>
</dbReference>
<gene>
    <name evidence="2" type="ORF">Terrestrivirus4_192</name>
</gene>
<dbReference type="GO" id="GO:0016747">
    <property type="term" value="F:acyltransferase activity, transferring groups other than amino-acyl groups"/>
    <property type="evidence" value="ECO:0007669"/>
    <property type="project" value="InterPro"/>
</dbReference>
<reference evidence="2" key="1">
    <citation type="submission" date="2018-10" db="EMBL/GenBank/DDBJ databases">
        <title>Hidden diversity of soil giant viruses.</title>
        <authorList>
            <person name="Schulz F."/>
            <person name="Alteio L."/>
            <person name="Goudeau D."/>
            <person name="Ryan E.M."/>
            <person name="Malmstrom R.R."/>
            <person name="Blanchard J."/>
            <person name="Woyke T."/>
        </authorList>
    </citation>
    <scope>NUCLEOTIDE SEQUENCE</scope>
    <source>
        <strain evidence="2">TEV1</strain>
    </source>
</reference>
<dbReference type="Gene3D" id="3.40.630.30">
    <property type="match status" value="1"/>
</dbReference>
<protein>
    <recommendedName>
        <fullName evidence="1">N-acetyltransferase domain-containing protein</fullName>
    </recommendedName>
</protein>
<name>A0A3G4ZP25_9VIRU</name>
<dbReference type="InterPro" id="IPR000182">
    <property type="entry name" value="GNAT_dom"/>
</dbReference>
<organism evidence="2">
    <name type="scientific">Terrestrivirus sp</name>
    <dbReference type="NCBI Taxonomy" id="2487775"/>
    <lineage>
        <taxon>Viruses</taxon>
        <taxon>Varidnaviria</taxon>
        <taxon>Bamfordvirae</taxon>
        <taxon>Nucleocytoviricota</taxon>
        <taxon>Megaviricetes</taxon>
        <taxon>Imitervirales</taxon>
        <taxon>Mimiviridae</taxon>
        <taxon>Klosneuvirinae</taxon>
    </lineage>
</organism>
<proteinExistence type="predicted"/>
<dbReference type="InterPro" id="IPR016181">
    <property type="entry name" value="Acyl_CoA_acyltransferase"/>
</dbReference>
<dbReference type="EMBL" id="MK071982">
    <property type="protein sequence ID" value="AYV76144.1"/>
    <property type="molecule type" value="Genomic_DNA"/>
</dbReference>
<evidence type="ECO:0000259" key="1">
    <source>
        <dbReference type="Pfam" id="PF00583"/>
    </source>
</evidence>
<sequence length="452" mass="52550">MKDSYKNNLHQYIYLTNNVKMATNNTLAKNESEDSIKRVIITSNNVINTLIENESEDSIKRVIITSNNVINTLAENESEDSIKRVIITSNNVINTFRGHQIPVMNKIMNYIKLCDDAISQSDRINIIIQMHEFIKINKHIFYEDDLSYYFKIFHTKLHEMAYNPGIIDGIRNRINFDDYTKSFCPDYINKKETVKYLVTTCLYTEEELSQNVFYIKNRELLDKCAALFSNNYGCWNTGARIELNTLNLVEKYIFNNKCGLITAIIDEVENDHKIYTDSSYITFPNYPYDKKCPSFLIPQPKNETIKRLVGYLFYCTVLTDMGNICLITQLVVEKNYQHKKIAQRMINHLIKYNKMGGFCIVSSNPYAIIALEKSLGYTTRPDVVMRHGPKVLKSNDCIPHLKNKQLNGCLVNTEFHITQNSNEKIQHELNWKLGYLSEGHEFMSIVLTKYVS</sequence>
<accession>A0A3G4ZP25</accession>
<dbReference type="Pfam" id="PF00583">
    <property type="entry name" value="Acetyltransf_1"/>
    <property type="match status" value="1"/>
</dbReference>
<evidence type="ECO:0000313" key="2">
    <source>
        <dbReference type="EMBL" id="AYV76144.1"/>
    </source>
</evidence>
<feature type="domain" description="N-acetyltransferase" evidence="1">
    <location>
        <begin position="277"/>
        <end position="377"/>
    </location>
</feature>
<dbReference type="CDD" id="cd04301">
    <property type="entry name" value="NAT_SF"/>
    <property type="match status" value="1"/>
</dbReference>